<keyword evidence="2" id="KW-0812">Transmembrane</keyword>
<feature type="transmembrane region" description="Helical" evidence="2">
    <location>
        <begin position="20"/>
        <end position="38"/>
    </location>
</feature>
<feature type="transmembrane region" description="Helical" evidence="2">
    <location>
        <begin position="380"/>
        <end position="401"/>
    </location>
</feature>
<gene>
    <name evidence="3" type="ORF">KYD98_15700</name>
</gene>
<keyword evidence="2" id="KW-0472">Membrane</keyword>
<organism evidence="3 4">
    <name type="scientific">Clostridium weizhouense</name>
    <dbReference type="NCBI Taxonomy" id="2859781"/>
    <lineage>
        <taxon>Bacteria</taxon>
        <taxon>Bacillati</taxon>
        <taxon>Bacillota</taxon>
        <taxon>Clostridia</taxon>
        <taxon>Eubacteriales</taxon>
        <taxon>Clostridiaceae</taxon>
        <taxon>Clostridium</taxon>
    </lineage>
</organism>
<dbReference type="Proteomes" id="UP001519921">
    <property type="component" value="Unassembled WGS sequence"/>
</dbReference>
<sequence length="408" mass="45975">MLFLLIKNELIKILKRTKTWIVFGLFVLFIGVGMYGLYSREKDMEKYNSPQYRLEQVTQEIKHTKESIKNFEESTNPEDKGDLVNLKESLKAYEEEQTKYQEQVKNGVNLDQWKIDLDENIKSYEESLNNKNLSESNKATITEELNELKYLKENNIKPLHGYEFNAYNYMDTIIGILGAVLLVVGISIFMSDIVSGECTPPTLKFLLVQPISRGKVLLSKFIAVTITVITMIMSVECLAFLGMGLVKGFDAGNYPKTLGVRYLLDFSNAANRGGNPDFIRVAGSGHFATFNDFVIKSLLLQILFMITCCAFIFLISTLFKSSTVSTTIAIIVAVAGTVAFQMFAFLKRFAHLVFLNYGQVNSVITGDIAYSYNNVNLTPVNAIIVMCVTTIISYIIAHVVFKKKDILI</sequence>
<evidence type="ECO:0000313" key="3">
    <source>
        <dbReference type="EMBL" id="MBW6411530.1"/>
    </source>
</evidence>
<evidence type="ECO:0000256" key="1">
    <source>
        <dbReference type="SAM" id="Coils"/>
    </source>
</evidence>
<keyword evidence="2" id="KW-1133">Transmembrane helix</keyword>
<dbReference type="Pfam" id="PF12679">
    <property type="entry name" value="ABC2_membrane_2"/>
    <property type="match status" value="1"/>
</dbReference>
<keyword evidence="1" id="KW-0175">Coiled coil</keyword>
<dbReference type="RefSeq" id="WP_219780996.1">
    <property type="nucleotide sequence ID" value="NZ_JAHXPT010000015.1"/>
</dbReference>
<feature type="coiled-coil region" evidence="1">
    <location>
        <begin position="54"/>
        <end position="103"/>
    </location>
</feature>
<proteinExistence type="predicted"/>
<keyword evidence="4" id="KW-1185">Reference proteome</keyword>
<feature type="transmembrane region" description="Helical" evidence="2">
    <location>
        <begin position="173"/>
        <end position="194"/>
    </location>
</feature>
<feature type="transmembrane region" description="Helical" evidence="2">
    <location>
        <begin position="326"/>
        <end position="346"/>
    </location>
</feature>
<evidence type="ECO:0000256" key="2">
    <source>
        <dbReference type="SAM" id="Phobius"/>
    </source>
</evidence>
<feature type="transmembrane region" description="Helical" evidence="2">
    <location>
        <begin position="221"/>
        <end position="246"/>
    </location>
</feature>
<feature type="transmembrane region" description="Helical" evidence="2">
    <location>
        <begin position="298"/>
        <end position="319"/>
    </location>
</feature>
<name>A0ABS7AS80_9CLOT</name>
<evidence type="ECO:0000313" key="4">
    <source>
        <dbReference type="Proteomes" id="UP001519921"/>
    </source>
</evidence>
<protein>
    <submittedName>
        <fullName evidence="3">ABC transporter permease subunit</fullName>
    </submittedName>
</protein>
<comment type="caution">
    <text evidence="3">The sequence shown here is derived from an EMBL/GenBank/DDBJ whole genome shotgun (WGS) entry which is preliminary data.</text>
</comment>
<accession>A0ABS7AS80</accession>
<dbReference type="PANTHER" id="PTHR37305">
    <property type="entry name" value="INTEGRAL MEMBRANE PROTEIN-RELATED"/>
    <property type="match status" value="1"/>
</dbReference>
<dbReference type="EMBL" id="JAHXPT010000015">
    <property type="protein sequence ID" value="MBW6411530.1"/>
    <property type="molecule type" value="Genomic_DNA"/>
</dbReference>
<dbReference type="PANTHER" id="PTHR37305:SF1">
    <property type="entry name" value="MEMBRANE PROTEIN"/>
    <property type="match status" value="1"/>
</dbReference>
<reference evidence="3 4" key="1">
    <citation type="submission" date="2021-07" db="EMBL/GenBank/DDBJ databases">
        <title>Clostridium weizhouense sp. nov., an anaerobic bacterium isolated from activated sludge of Petroleum wastewater.</title>
        <authorList>
            <person name="Li Q."/>
        </authorList>
    </citation>
    <scope>NUCLEOTIDE SEQUENCE [LARGE SCALE GENOMIC DNA]</scope>
    <source>
        <strain evidence="3 4">YB-6</strain>
    </source>
</reference>